<evidence type="ECO:0008006" key="4">
    <source>
        <dbReference type="Google" id="ProtNLM"/>
    </source>
</evidence>
<organism evidence="2 3">
    <name type="scientific">Rangifer tarandus platyrhynchus</name>
    <name type="common">Svalbard reindeer</name>
    <dbReference type="NCBI Taxonomy" id="3082113"/>
    <lineage>
        <taxon>Eukaryota</taxon>
        <taxon>Metazoa</taxon>
        <taxon>Chordata</taxon>
        <taxon>Craniata</taxon>
        <taxon>Vertebrata</taxon>
        <taxon>Euteleostomi</taxon>
        <taxon>Mammalia</taxon>
        <taxon>Eutheria</taxon>
        <taxon>Laurasiatheria</taxon>
        <taxon>Artiodactyla</taxon>
        <taxon>Ruminantia</taxon>
        <taxon>Pecora</taxon>
        <taxon>Cervidae</taxon>
        <taxon>Odocoileinae</taxon>
        <taxon>Rangifer</taxon>
    </lineage>
</organism>
<reference evidence="2" key="1">
    <citation type="submission" date="2023-04" db="EMBL/GenBank/DDBJ databases">
        <authorList>
            <consortium name="ELIXIR-Norway"/>
        </authorList>
    </citation>
    <scope>NUCLEOTIDE SEQUENCE [LARGE SCALE GENOMIC DNA]</scope>
</reference>
<name>A0ABN8Z381_RANTA</name>
<protein>
    <recommendedName>
        <fullName evidence="4">Secreted protein</fullName>
    </recommendedName>
</protein>
<feature type="chain" id="PRO_5046415316" description="Secreted protein" evidence="1">
    <location>
        <begin position="20"/>
        <end position="130"/>
    </location>
</feature>
<keyword evidence="1" id="KW-0732">Signal</keyword>
<gene>
    <name evidence="2" type="ORF">MRATA1EN1_LOCUS17262</name>
</gene>
<accession>A0ABN8Z381</accession>
<dbReference type="EMBL" id="OX459964">
    <property type="protein sequence ID" value="CAI9168300.1"/>
    <property type="molecule type" value="Genomic_DNA"/>
</dbReference>
<evidence type="ECO:0000313" key="2">
    <source>
        <dbReference type="EMBL" id="CAI9168300.1"/>
    </source>
</evidence>
<proteinExistence type="predicted"/>
<feature type="signal peptide" evidence="1">
    <location>
        <begin position="1"/>
        <end position="19"/>
    </location>
</feature>
<sequence>MKPLSRGWLLSHLPRACVCEPVVCWRQRPEPGPPNSSSPATWPGLRHQYRSMRDGPLPGLLAPKPGGCLQAGSRVGTVPHLHGMIPSAGSWPREGSQQVLTSLPSSVRWACLSRLPGNPTLYIFWKATYG</sequence>
<dbReference type="Proteomes" id="UP001176941">
    <property type="component" value="Chromosome 28"/>
</dbReference>
<keyword evidence="3" id="KW-1185">Reference proteome</keyword>
<evidence type="ECO:0000256" key="1">
    <source>
        <dbReference type="SAM" id="SignalP"/>
    </source>
</evidence>
<evidence type="ECO:0000313" key="3">
    <source>
        <dbReference type="Proteomes" id="UP001176941"/>
    </source>
</evidence>